<dbReference type="CDD" id="cd22744">
    <property type="entry name" value="OTU"/>
    <property type="match status" value="1"/>
</dbReference>
<reference evidence="2" key="1">
    <citation type="submission" date="2021-02" db="EMBL/GenBank/DDBJ databases">
        <authorList>
            <person name="Dougan E. K."/>
            <person name="Rhodes N."/>
            <person name="Thang M."/>
            <person name="Chan C."/>
        </authorList>
    </citation>
    <scope>NUCLEOTIDE SEQUENCE</scope>
</reference>
<name>A0A812H457_9DINO</name>
<dbReference type="InterPro" id="IPR038765">
    <property type="entry name" value="Papain-like_cys_pep_sf"/>
</dbReference>
<evidence type="ECO:0000313" key="3">
    <source>
        <dbReference type="Proteomes" id="UP000604046"/>
    </source>
</evidence>
<protein>
    <submittedName>
        <fullName evidence="2">OTU10 protein</fullName>
    </submittedName>
</protein>
<accession>A0A812H457</accession>
<dbReference type="GO" id="GO:0004843">
    <property type="term" value="F:cysteine-type deubiquitinase activity"/>
    <property type="evidence" value="ECO:0007669"/>
    <property type="project" value="TreeGrafter"/>
</dbReference>
<dbReference type="SUPFAM" id="SSF54001">
    <property type="entry name" value="Cysteine proteinases"/>
    <property type="match status" value="1"/>
</dbReference>
<dbReference type="Pfam" id="PF02338">
    <property type="entry name" value="OTU"/>
    <property type="match status" value="1"/>
</dbReference>
<feature type="domain" description="OTU" evidence="1">
    <location>
        <begin position="37"/>
        <end position="129"/>
    </location>
</feature>
<dbReference type="InterPro" id="IPR050704">
    <property type="entry name" value="Peptidase_C85-like"/>
</dbReference>
<evidence type="ECO:0000313" key="2">
    <source>
        <dbReference type="EMBL" id="CAE6938559.1"/>
    </source>
</evidence>
<dbReference type="Proteomes" id="UP000604046">
    <property type="component" value="Unassembled WGS sequence"/>
</dbReference>
<organism evidence="2 3">
    <name type="scientific">Symbiodinium natans</name>
    <dbReference type="NCBI Taxonomy" id="878477"/>
    <lineage>
        <taxon>Eukaryota</taxon>
        <taxon>Sar</taxon>
        <taxon>Alveolata</taxon>
        <taxon>Dinophyceae</taxon>
        <taxon>Suessiales</taxon>
        <taxon>Symbiodiniaceae</taxon>
        <taxon>Symbiodinium</taxon>
    </lineage>
</organism>
<dbReference type="GO" id="GO:0016579">
    <property type="term" value="P:protein deubiquitination"/>
    <property type="evidence" value="ECO:0007669"/>
    <property type="project" value="TreeGrafter"/>
</dbReference>
<dbReference type="AlphaFoldDB" id="A0A812H457"/>
<evidence type="ECO:0000259" key="1">
    <source>
        <dbReference type="PROSITE" id="PS50802"/>
    </source>
</evidence>
<dbReference type="PROSITE" id="PS50802">
    <property type="entry name" value="OTU"/>
    <property type="match status" value="1"/>
</dbReference>
<dbReference type="EMBL" id="CAJNDS010000059">
    <property type="protein sequence ID" value="CAE6938559.1"/>
    <property type="molecule type" value="Genomic_DNA"/>
</dbReference>
<keyword evidence="3" id="KW-1185">Reference proteome</keyword>
<dbReference type="PANTHER" id="PTHR12419">
    <property type="entry name" value="OTU DOMAIN CONTAINING PROTEIN"/>
    <property type="match status" value="1"/>
</dbReference>
<proteinExistence type="predicted"/>
<comment type="caution">
    <text evidence="2">The sequence shown here is derived from an EMBL/GenBank/DDBJ whole genome shotgun (WGS) entry which is preliminary data.</text>
</comment>
<sequence length="129" mass="14431">MEPMAGDRLPASPSRVSEAVEHKLSVFQKQRLEHLELSREVCAADGHCQFRAVAAAGGFRAIQPQTLRLRVGRWLLGRANQYEGFVQGSFGEYVAGMMADSWGDHVSLEALSAILGRRYWRPTDHDHLL</sequence>
<gene>
    <name evidence="2" type="primary">OTU10</name>
    <name evidence="2" type="ORF">SNAT2548_LOCUS1118</name>
</gene>
<dbReference type="Gene3D" id="3.90.70.80">
    <property type="match status" value="1"/>
</dbReference>
<dbReference type="InterPro" id="IPR003323">
    <property type="entry name" value="OTU_dom"/>
</dbReference>